<feature type="region of interest" description="Disordered" evidence="1">
    <location>
        <begin position="70"/>
        <end position="120"/>
    </location>
</feature>
<name>A0A6A5XPT0_9PLEO</name>
<gene>
    <name evidence="3" type="ORF">BU24DRAFT_493601</name>
</gene>
<evidence type="ECO:0000256" key="2">
    <source>
        <dbReference type="SAM" id="Phobius"/>
    </source>
</evidence>
<feature type="transmembrane region" description="Helical" evidence="2">
    <location>
        <begin position="42"/>
        <end position="64"/>
    </location>
</feature>
<protein>
    <submittedName>
        <fullName evidence="3">Uncharacterized protein</fullName>
    </submittedName>
</protein>
<keyword evidence="2" id="KW-0812">Transmembrane</keyword>
<dbReference type="AlphaFoldDB" id="A0A6A5XPT0"/>
<evidence type="ECO:0000313" key="3">
    <source>
        <dbReference type="EMBL" id="KAF2015152.1"/>
    </source>
</evidence>
<organism evidence="3 4">
    <name type="scientific">Aaosphaeria arxii CBS 175.79</name>
    <dbReference type="NCBI Taxonomy" id="1450172"/>
    <lineage>
        <taxon>Eukaryota</taxon>
        <taxon>Fungi</taxon>
        <taxon>Dikarya</taxon>
        <taxon>Ascomycota</taxon>
        <taxon>Pezizomycotina</taxon>
        <taxon>Dothideomycetes</taxon>
        <taxon>Pleosporomycetidae</taxon>
        <taxon>Pleosporales</taxon>
        <taxon>Pleosporales incertae sedis</taxon>
        <taxon>Aaosphaeria</taxon>
    </lineage>
</organism>
<dbReference type="Proteomes" id="UP000799778">
    <property type="component" value="Unassembled WGS sequence"/>
</dbReference>
<keyword evidence="2" id="KW-1133">Transmembrane helix</keyword>
<proteinExistence type="predicted"/>
<sequence>MAPINIVNTLSILAPRKGASGGGGRGGGARCGGKKGPGGLTIGAIVGLSGFGLIIVVFLTIFLWERYKPSARKSRKEAIERRRVDAERDSEGAQATETAEASSGSRGVGEKQPYRRPTVGSPLSKMSAMWIYRRYHFPRISSLGPRV</sequence>
<feature type="compositionally biased region" description="Basic and acidic residues" evidence="1">
    <location>
        <begin position="76"/>
        <end position="91"/>
    </location>
</feature>
<dbReference type="EMBL" id="ML978070">
    <property type="protein sequence ID" value="KAF2015152.1"/>
    <property type="molecule type" value="Genomic_DNA"/>
</dbReference>
<keyword evidence="4" id="KW-1185">Reference proteome</keyword>
<accession>A0A6A5XPT0</accession>
<keyword evidence="2" id="KW-0472">Membrane</keyword>
<feature type="compositionally biased region" description="Polar residues" evidence="1">
    <location>
        <begin position="93"/>
        <end position="105"/>
    </location>
</feature>
<dbReference type="GeneID" id="54291382"/>
<evidence type="ECO:0000256" key="1">
    <source>
        <dbReference type="SAM" id="MobiDB-lite"/>
    </source>
</evidence>
<dbReference type="RefSeq" id="XP_033383491.1">
    <property type="nucleotide sequence ID" value="XM_033533985.1"/>
</dbReference>
<reference evidence="3" key="1">
    <citation type="journal article" date="2020" name="Stud. Mycol.">
        <title>101 Dothideomycetes genomes: a test case for predicting lifestyles and emergence of pathogens.</title>
        <authorList>
            <person name="Haridas S."/>
            <person name="Albert R."/>
            <person name="Binder M."/>
            <person name="Bloem J."/>
            <person name="Labutti K."/>
            <person name="Salamov A."/>
            <person name="Andreopoulos B."/>
            <person name="Baker S."/>
            <person name="Barry K."/>
            <person name="Bills G."/>
            <person name="Bluhm B."/>
            <person name="Cannon C."/>
            <person name="Castanera R."/>
            <person name="Culley D."/>
            <person name="Daum C."/>
            <person name="Ezra D."/>
            <person name="Gonzalez J."/>
            <person name="Henrissat B."/>
            <person name="Kuo A."/>
            <person name="Liang C."/>
            <person name="Lipzen A."/>
            <person name="Lutzoni F."/>
            <person name="Magnuson J."/>
            <person name="Mondo S."/>
            <person name="Nolan M."/>
            <person name="Ohm R."/>
            <person name="Pangilinan J."/>
            <person name="Park H.-J."/>
            <person name="Ramirez L."/>
            <person name="Alfaro M."/>
            <person name="Sun H."/>
            <person name="Tritt A."/>
            <person name="Yoshinaga Y."/>
            <person name="Zwiers L.-H."/>
            <person name="Turgeon B."/>
            <person name="Goodwin S."/>
            <person name="Spatafora J."/>
            <person name="Crous P."/>
            <person name="Grigoriev I."/>
        </authorList>
    </citation>
    <scope>NUCLEOTIDE SEQUENCE</scope>
    <source>
        <strain evidence="3">CBS 175.79</strain>
    </source>
</reference>
<evidence type="ECO:0000313" key="4">
    <source>
        <dbReference type="Proteomes" id="UP000799778"/>
    </source>
</evidence>